<dbReference type="PANTHER" id="PTHR45947:SF3">
    <property type="entry name" value="SULFOQUINOVOSYL TRANSFERASE SQD2"/>
    <property type="match status" value="1"/>
</dbReference>
<proteinExistence type="predicted"/>
<dbReference type="Gene3D" id="3.40.50.2000">
    <property type="entry name" value="Glycogen Phosphorylase B"/>
    <property type="match status" value="2"/>
</dbReference>
<accession>A0AAW5QXP2</accession>
<dbReference type="RefSeq" id="WP_261614633.1">
    <property type="nucleotide sequence ID" value="NZ_JALIDZ010000002.1"/>
</dbReference>
<dbReference type="InterPro" id="IPR028098">
    <property type="entry name" value="Glyco_trans_4-like_N"/>
</dbReference>
<dbReference type="EMBL" id="JALIDZ010000002">
    <property type="protein sequence ID" value="MCT8971060.1"/>
    <property type="molecule type" value="Genomic_DNA"/>
</dbReference>
<evidence type="ECO:0000259" key="1">
    <source>
        <dbReference type="Pfam" id="PF13439"/>
    </source>
</evidence>
<evidence type="ECO:0000313" key="2">
    <source>
        <dbReference type="EMBL" id="MCT8971060.1"/>
    </source>
</evidence>
<feature type="domain" description="Glycosyltransferase subfamily 4-like N-terminal" evidence="1">
    <location>
        <begin position="12"/>
        <end position="110"/>
    </location>
</feature>
<gene>
    <name evidence="2" type="ORF">MUB46_04230</name>
</gene>
<dbReference type="GO" id="GO:0016758">
    <property type="term" value="F:hexosyltransferase activity"/>
    <property type="evidence" value="ECO:0007669"/>
    <property type="project" value="TreeGrafter"/>
</dbReference>
<dbReference type="InterPro" id="IPR050194">
    <property type="entry name" value="Glycosyltransferase_grp1"/>
</dbReference>
<dbReference type="CDD" id="cd03801">
    <property type="entry name" value="GT4_PimA-like"/>
    <property type="match status" value="1"/>
</dbReference>
<sequence>MRILVFPHSMEIGGSQLNAIELAASVRDRGHDVAIVSGSGPLVEKVHEFGVDHIPLPDEWGRMSLRTHRFLKKVVRDRGIDVVHGYEWPPAMALYFGPHLFQRVPLVCTVMSMAVAHFLPRTMPLVVGTDDIRKTAAAGGHTAVTLLEPPVDTGANAPSIDGAAFRATYGLDPDAVLLVVVGRLSSELKREGLLAACDAAGSLAGRGIPVQLAIVGDGPVREEVVERARMANARAGRQVVVLTGALMDPRAAYAAADIVLGMGGSALRGMAFGKPLVVQGELGFWRLCTPRTVDEFLAGGWYGLGDLAFPVGDDGIAVGADRLCSELEPMLADPDHRRLLGAFGRELVVDRFSLTRAAEVQEQVYASAIATRDRAWSAETARSAHGLLGHYLRRKSRHWLGAGLSEDFNAIAAQKRSPGAA</sequence>
<dbReference type="Pfam" id="PF13439">
    <property type="entry name" value="Glyco_transf_4"/>
    <property type="match status" value="1"/>
</dbReference>
<dbReference type="PANTHER" id="PTHR45947">
    <property type="entry name" value="SULFOQUINOVOSYL TRANSFERASE SQD2"/>
    <property type="match status" value="1"/>
</dbReference>
<dbReference type="Pfam" id="PF13692">
    <property type="entry name" value="Glyco_trans_1_4"/>
    <property type="match status" value="1"/>
</dbReference>
<dbReference type="Proteomes" id="UP001320898">
    <property type="component" value="Unassembled WGS sequence"/>
</dbReference>
<evidence type="ECO:0000313" key="3">
    <source>
        <dbReference type="Proteomes" id="UP001320898"/>
    </source>
</evidence>
<organism evidence="2 3">
    <name type="scientific">Microbaculum marinisediminis</name>
    <dbReference type="NCBI Taxonomy" id="2931392"/>
    <lineage>
        <taxon>Bacteria</taxon>
        <taxon>Pseudomonadati</taxon>
        <taxon>Pseudomonadota</taxon>
        <taxon>Alphaproteobacteria</taxon>
        <taxon>Hyphomicrobiales</taxon>
        <taxon>Tepidamorphaceae</taxon>
        <taxon>Microbaculum</taxon>
    </lineage>
</organism>
<protein>
    <submittedName>
        <fullName evidence="2">Glycosyltransferase family 4 protein</fullName>
    </submittedName>
</protein>
<dbReference type="SUPFAM" id="SSF53756">
    <property type="entry name" value="UDP-Glycosyltransferase/glycogen phosphorylase"/>
    <property type="match status" value="1"/>
</dbReference>
<reference evidence="2 3" key="1">
    <citation type="submission" date="2022-04" db="EMBL/GenBank/DDBJ databases">
        <authorList>
            <person name="Ye Y.-Q."/>
            <person name="Du Z.-J."/>
        </authorList>
    </citation>
    <scope>NUCLEOTIDE SEQUENCE [LARGE SCALE GENOMIC DNA]</scope>
    <source>
        <strain evidence="2 3">A6E488</strain>
    </source>
</reference>
<dbReference type="AlphaFoldDB" id="A0AAW5QXP2"/>
<name>A0AAW5QXP2_9HYPH</name>
<comment type="caution">
    <text evidence="2">The sequence shown here is derived from an EMBL/GenBank/DDBJ whole genome shotgun (WGS) entry which is preliminary data.</text>
</comment>
<keyword evidence="3" id="KW-1185">Reference proteome</keyword>